<gene>
    <name evidence="6" type="primary">gcvH_2</name>
    <name evidence="3" type="synonym">gcvH</name>
    <name evidence="6" type="ORF">JS278_02055</name>
</gene>
<dbReference type="NCBIfam" id="NF002270">
    <property type="entry name" value="PRK01202.1"/>
    <property type="match status" value="1"/>
</dbReference>
<dbReference type="SUPFAM" id="SSF51230">
    <property type="entry name" value="Single hybrid motif"/>
    <property type="match status" value="1"/>
</dbReference>
<dbReference type="OrthoDB" id="9796712at2"/>
<proteinExistence type="inferred from homology"/>
<accession>A0A344UVB0</accession>
<dbReference type="Proteomes" id="UP000251995">
    <property type="component" value="Chromosome"/>
</dbReference>
<dbReference type="RefSeq" id="WP_114045120.1">
    <property type="nucleotide sequence ID" value="NZ_CP025198.1"/>
</dbReference>
<name>A0A344UVB0_9ACTN</name>
<dbReference type="CDD" id="cd06848">
    <property type="entry name" value="GCS_H"/>
    <property type="match status" value="1"/>
</dbReference>
<dbReference type="KEGG" id="acij:JS278_02055"/>
<comment type="cofactor">
    <cofactor evidence="3">
        <name>(R)-lipoate</name>
        <dbReference type="ChEBI" id="CHEBI:83088"/>
    </cofactor>
    <text evidence="3">Binds 1 lipoyl cofactor covalently.</text>
</comment>
<dbReference type="InterPro" id="IPR003016">
    <property type="entry name" value="2-oxoA_DH_lipoyl-BS"/>
</dbReference>
<dbReference type="HAMAP" id="MF_00272">
    <property type="entry name" value="GcvH"/>
    <property type="match status" value="1"/>
</dbReference>
<evidence type="ECO:0000256" key="2">
    <source>
        <dbReference type="ARBA" id="ARBA00022823"/>
    </source>
</evidence>
<dbReference type="InterPro" id="IPR017453">
    <property type="entry name" value="GCV_H_sub"/>
</dbReference>
<sequence>MELIDLKYTKDHEWVALDPATGVATIGITDFAGEQLGDVVFVQLPEEGDEVTSGQPIGEVESTKSVSDLFSPVSGTVSGINPEIEGSPELVNSDPFGEGWLFTVADAQLPDDLLDRSAYLELTAD</sequence>
<comment type="function">
    <text evidence="3">The glycine cleavage system catalyzes the degradation of glycine. The H protein shuttles the methylamine group of glycine from the P protein to the T protein.</text>
</comment>
<dbReference type="GO" id="GO:0005829">
    <property type="term" value="C:cytosol"/>
    <property type="evidence" value="ECO:0007669"/>
    <property type="project" value="TreeGrafter"/>
</dbReference>
<dbReference type="PANTHER" id="PTHR11715:SF3">
    <property type="entry name" value="GLYCINE CLEAVAGE SYSTEM H PROTEIN-RELATED"/>
    <property type="match status" value="1"/>
</dbReference>
<dbReference type="EMBL" id="CP025198">
    <property type="protein sequence ID" value="AXE39208.1"/>
    <property type="molecule type" value="Genomic_DNA"/>
</dbReference>
<dbReference type="Pfam" id="PF01597">
    <property type="entry name" value="GCV_H"/>
    <property type="match status" value="1"/>
</dbReference>
<protein>
    <recommendedName>
        <fullName evidence="3">Glycine cleavage system H protein</fullName>
    </recommendedName>
</protein>
<dbReference type="NCBIfam" id="TIGR00527">
    <property type="entry name" value="gcvH"/>
    <property type="match status" value="1"/>
</dbReference>
<comment type="subunit">
    <text evidence="3">The glycine cleavage system is composed of four proteins: P, T, L and H.</text>
</comment>
<dbReference type="GO" id="GO:0005960">
    <property type="term" value="C:glycine cleavage complex"/>
    <property type="evidence" value="ECO:0007669"/>
    <property type="project" value="InterPro"/>
</dbReference>
<dbReference type="PROSITE" id="PS50968">
    <property type="entry name" value="BIOTINYL_LIPOYL"/>
    <property type="match status" value="1"/>
</dbReference>
<dbReference type="InterPro" id="IPR000089">
    <property type="entry name" value="Biotin_lipoyl"/>
</dbReference>
<evidence type="ECO:0000259" key="5">
    <source>
        <dbReference type="PROSITE" id="PS50968"/>
    </source>
</evidence>
<keyword evidence="7" id="KW-1185">Reference proteome</keyword>
<keyword evidence="2 3" id="KW-0450">Lipoyl</keyword>
<evidence type="ECO:0000256" key="4">
    <source>
        <dbReference type="PIRSR" id="PIRSR617453-50"/>
    </source>
</evidence>
<dbReference type="InterPro" id="IPR011053">
    <property type="entry name" value="Single_hybrid_motif"/>
</dbReference>
<dbReference type="GO" id="GO:0019464">
    <property type="term" value="P:glycine decarboxylation via glycine cleavage system"/>
    <property type="evidence" value="ECO:0007669"/>
    <property type="project" value="UniProtKB-UniRule"/>
</dbReference>
<evidence type="ECO:0000256" key="1">
    <source>
        <dbReference type="ARBA" id="ARBA00009249"/>
    </source>
</evidence>
<comment type="similarity">
    <text evidence="1 3">Belongs to the GcvH family.</text>
</comment>
<reference evidence="6 7" key="1">
    <citation type="submission" date="2017-12" db="EMBL/GenBank/DDBJ databases">
        <title>The whole genome sequence of the Acidipropionibacterium virtanenii sp. nov. type strain JS278.</title>
        <authorList>
            <person name="Laine P."/>
            <person name="Deptula P."/>
            <person name="Varmanen P."/>
            <person name="Auvinen P."/>
        </authorList>
    </citation>
    <scope>NUCLEOTIDE SEQUENCE [LARGE SCALE GENOMIC DNA]</scope>
    <source>
        <strain evidence="6 7">JS278</strain>
    </source>
</reference>
<dbReference type="PROSITE" id="PS00189">
    <property type="entry name" value="LIPOYL"/>
    <property type="match status" value="1"/>
</dbReference>
<evidence type="ECO:0000313" key="6">
    <source>
        <dbReference type="EMBL" id="AXE39208.1"/>
    </source>
</evidence>
<feature type="domain" description="Lipoyl-binding" evidence="5">
    <location>
        <begin position="23"/>
        <end position="105"/>
    </location>
</feature>
<evidence type="ECO:0000313" key="7">
    <source>
        <dbReference type="Proteomes" id="UP000251995"/>
    </source>
</evidence>
<dbReference type="InterPro" id="IPR002930">
    <property type="entry name" value="GCV_H"/>
</dbReference>
<dbReference type="GO" id="GO:0009249">
    <property type="term" value="P:protein lipoylation"/>
    <property type="evidence" value="ECO:0007669"/>
    <property type="project" value="TreeGrafter"/>
</dbReference>
<dbReference type="PANTHER" id="PTHR11715">
    <property type="entry name" value="GLYCINE CLEAVAGE SYSTEM H PROTEIN"/>
    <property type="match status" value="1"/>
</dbReference>
<evidence type="ECO:0000256" key="3">
    <source>
        <dbReference type="HAMAP-Rule" id="MF_00272"/>
    </source>
</evidence>
<dbReference type="InterPro" id="IPR033753">
    <property type="entry name" value="GCV_H/Fam206"/>
</dbReference>
<feature type="modified residue" description="N6-lipoyllysine" evidence="3 4">
    <location>
        <position position="64"/>
    </location>
</feature>
<dbReference type="AlphaFoldDB" id="A0A344UVB0"/>
<organism evidence="6 7">
    <name type="scientific">Acidipropionibacterium virtanenii</name>
    <dbReference type="NCBI Taxonomy" id="2057246"/>
    <lineage>
        <taxon>Bacteria</taxon>
        <taxon>Bacillati</taxon>
        <taxon>Actinomycetota</taxon>
        <taxon>Actinomycetes</taxon>
        <taxon>Propionibacteriales</taxon>
        <taxon>Propionibacteriaceae</taxon>
        <taxon>Acidipropionibacterium</taxon>
    </lineage>
</organism>
<dbReference type="Gene3D" id="2.40.50.100">
    <property type="match status" value="1"/>
</dbReference>